<dbReference type="PROSITE" id="PS50977">
    <property type="entry name" value="HTH_TETR_2"/>
    <property type="match status" value="1"/>
</dbReference>
<evidence type="ECO:0000313" key="7">
    <source>
        <dbReference type="EMBL" id="NYD36278.1"/>
    </source>
</evidence>
<evidence type="ECO:0000256" key="1">
    <source>
        <dbReference type="ARBA" id="ARBA00022491"/>
    </source>
</evidence>
<dbReference type="GO" id="GO:0000976">
    <property type="term" value="F:transcription cis-regulatory region binding"/>
    <property type="evidence" value="ECO:0007669"/>
    <property type="project" value="TreeGrafter"/>
</dbReference>
<reference evidence="7 8" key="1">
    <citation type="submission" date="2020-07" db="EMBL/GenBank/DDBJ databases">
        <title>Sequencing the genomes of 1000 actinobacteria strains.</title>
        <authorList>
            <person name="Klenk H.-P."/>
        </authorList>
    </citation>
    <scope>NUCLEOTIDE SEQUENCE [LARGE SCALE GENOMIC DNA]</scope>
    <source>
        <strain evidence="7 8">DSM 45772</strain>
    </source>
</reference>
<dbReference type="Proteomes" id="UP000535890">
    <property type="component" value="Unassembled WGS sequence"/>
</dbReference>
<dbReference type="Pfam" id="PF13977">
    <property type="entry name" value="TetR_C_6"/>
    <property type="match status" value="1"/>
</dbReference>
<dbReference type="RefSeq" id="WP_179793979.1">
    <property type="nucleotide sequence ID" value="NZ_BAABHP010000007.1"/>
</dbReference>
<accession>A0A7Y9J5L6</accession>
<dbReference type="PANTHER" id="PTHR30055:SF234">
    <property type="entry name" value="HTH-TYPE TRANSCRIPTIONAL REGULATOR BETI"/>
    <property type="match status" value="1"/>
</dbReference>
<sequence>MARVSAAERRRQLVEAAFRVIGAEGFAAATTRRICAEAGAPVAAFHYCFASKEELFVELTEVTVAALRDAQAEGVHIVSQEGWNPIGPSLRETLRQWWATVEAAPEREVVLTGLTHHALHEPSLAGVAQRQYEAYHRTAALTLSSLAEACGVRWTLPVEQLARMLVVVTDGVTIAWLVDRDSPAALDALDAFAAQLATLAGAPG</sequence>
<evidence type="ECO:0000256" key="3">
    <source>
        <dbReference type="ARBA" id="ARBA00023125"/>
    </source>
</evidence>
<proteinExistence type="predicted"/>
<evidence type="ECO:0000313" key="8">
    <source>
        <dbReference type="Proteomes" id="UP000535890"/>
    </source>
</evidence>
<name>A0A7Y9J5L6_9PSEU</name>
<dbReference type="InterPro" id="IPR001647">
    <property type="entry name" value="HTH_TetR"/>
</dbReference>
<evidence type="ECO:0000256" key="4">
    <source>
        <dbReference type="ARBA" id="ARBA00023163"/>
    </source>
</evidence>
<dbReference type="SUPFAM" id="SSF48498">
    <property type="entry name" value="Tetracyclin repressor-like, C-terminal domain"/>
    <property type="match status" value="1"/>
</dbReference>
<keyword evidence="8" id="KW-1185">Reference proteome</keyword>
<keyword evidence="3 5" id="KW-0238">DNA-binding</keyword>
<protein>
    <submittedName>
        <fullName evidence="7">AcrR family transcriptional regulator</fullName>
    </submittedName>
</protein>
<dbReference type="InterPro" id="IPR039538">
    <property type="entry name" value="BetI_C"/>
</dbReference>
<dbReference type="PANTHER" id="PTHR30055">
    <property type="entry name" value="HTH-TYPE TRANSCRIPTIONAL REGULATOR RUTR"/>
    <property type="match status" value="1"/>
</dbReference>
<dbReference type="AlphaFoldDB" id="A0A7Y9J5L6"/>
<feature type="domain" description="HTH tetR-type" evidence="6">
    <location>
        <begin position="7"/>
        <end position="67"/>
    </location>
</feature>
<gene>
    <name evidence="7" type="ORF">BJ983_002380</name>
</gene>
<dbReference type="GO" id="GO:0003700">
    <property type="term" value="F:DNA-binding transcription factor activity"/>
    <property type="evidence" value="ECO:0007669"/>
    <property type="project" value="TreeGrafter"/>
</dbReference>
<feature type="DNA-binding region" description="H-T-H motif" evidence="5">
    <location>
        <begin position="30"/>
        <end position="49"/>
    </location>
</feature>
<dbReference type="InterPro" id="IPR009057">
    <property type="entry name" value="Homeodomain-like_sf"/>
</dbReference>
<dbReference type="Pfam" id="PF00440">
    <property type="entry name" value="TetR_N"/>
    <property type="match status" value="1"/>
</dbReference>
<dbReference type="InterPro" id="IPR050109">
    <property type="entry name" value="HTH-type_TetR-like_transc_reg"/>
</dbReference>
<comment type="caution">
    <text evidence="7">The sequence shown here is derived from an EMBL/GenBank/DDBJ whole genome shotgun (WGS) entry which is preliminary data.</text>
</comment>
<organism evidence="7 8">
    <name type="scientific">Actinomycetospora corticicola</name>
    <dbReference type="NCBI Taxonomy" id="663602"/>
    <lineage>
        <taxon>Bacteria</taxon>
        <taxon>Bacillati</taxon>
        <taxon>Actinomycetota</taxon>
        <taxon>Actinomycetes</taxon>
        <taxon>Pseudonocardiales</taxon>
        <taxon>Pseudonocardiaceae</taxon>
        <taxon>Actinomycetospora</taxon>
    </lineage>
</organism>
<keyword evidence="1" id="KW-0678">Repressor</keyword>
<keyword evidence="2" id="KW-0805">Transcription regulation</keyword>
<dbReference type="SUPFAM" id="SSF46689">
    <property type="entry name" value="Homeodomain-like"/>
    <property type="match status" value="1"/>
</dbReference>
<evidence type="ECO:0000259" key="6">
    <source>
        <dbReference type="PROSITE" id="PS50977"/>
    </source>
</evidence>
<evidence type="ECO:0000256" key="2">
    <source>
        <dbReference type="ARBA" id="ARBA00023015"/>
    </source>
</evidence>
<dbReference type="EMBL" id="JACCBN010000001">
    <property type="protein sequence ID" value="NYD36278.1"/>
    <property type="molecule type" value="Genomic_DNA"/>
</dbReference>
<evidence type="ECO:0000256" key="5">
    <source>
        <dbReference type="PROSITE-ProRule" id="PRU00335"/>
    </source>
</evidence>
<keyword evidence="4" id="KW-0804">Transcription</keyword>
<dbReference type="InterPro" id="IPR036271">
    <property type="entry name" value="Tet_transcr_reg_TetR-rel_C_sf"/>
</dbReference>
<dbReference type="Gene3D" id="1.10.357.10">
    <property type="entry name" value="Tetracycline Repressor, domain 2"/>
    <property type="match status" value="1"/>
</dbReference>